<dbReference type="InterPro" id="IPR012878">
    <property type="entry name" value="Beta-AFase-like_GH127_cat"/>
</dbReference>
<evidence type="ECO:0000259" key="2">
    <source>
        <dbReference type="Pfam" id="PF20736"/>
    </source>
</evidence>
<dbReference type="SUPFAM" id="SSF48208">
    <property type="entry name" value="Six-hairpin glycosidases"/>
    <property type="match status" value="1"/>
</dbReference>
<dbReference type="InterPro" id="IPR008928">
    <property type="entry name" value="6-hairpin_glycosidase_sf"/>
</dbReference>
<dbReference type="GO" id="GO:0005975">
    <property type="term" value="P:carbohydrate metabolic process"/>
    <property type="evidence" value="ECO:0007669"/>
    <property type="project" value="InterPro"/>
</dbReference>
<proteinExistence type="predicted"/>
<dbReference type="OrthoDB" id="9757939at2"/>
<evidence type="ECO:0000259" key="1">
    <source>
        <dbReference type="Pfam" id="PF07944"/>
    </source>
</evidence>
<reference evidence="3 4" key="1">
    <citation type="submission" date="2019-06" db="EMBL/GenBank/DDBJ databases">
        <title>Echinicola alkalisoli sp. nov. isolated from saline soil.</title>
        <authorList>
            <person name="Sun J.-Q."/>
            <person name="Xu L."/>
        </authorList>
    </citation>
    <scope>NUCLEOTIDE SEQUENCE [LARGE SCALE GENOMIC DNA]</scope>
    <source>
        <strain evidence="3 4">LN3S3</strain>
    </source>
</reference>
<sequence>MNSSSIISLLTGHMSLKNIAFGALIGNLFLICTGPAAKVVQYEVGDTMVRDVDSTDAHRLRTVDQQYSYRLATAGAIQPSGWIKNQMESDLKHGLIGSFDQISNTVAYDLFVAQNRLNDRKYDDRKEWWSGEHEGYWKDAIIRMAFLTGNQQYIDSARAWVEEIISNTDPSGYIGIYADGDTPHTRYNFTGPNGELWTQSRIMIALAAYYEFTGDNRVLDHLKKAAELTMNRYRNKNPFATGTDGGTGHGVGYFEILEWLYRTTGDLAYAKFAKKLYGDLDRADTNIEDLAPKRLGTKNRYFADHGAHVAEGFFIPFWLQAQYPSSGYDQYAANAMYKLNYATTPSGVMRADENVRKRKGTANESYEYCGVTELVNPFNIMIGLSGDMRLADRTERAVFNAAQGARFADLSAVSYLTEDNRIGIDPKKKLGRHTYDSNHYAASCCALNSGRLMPYYVQGMWMDHTDRDGVAAVMFGPSSYSTMIRESSVTIEEQTAYPFEDNIDFVFTVERPTSFTFTIRKPFGADIAAISGVEDARIEAADRTISFTKTWKTGDSVGVRFDFDIEQTADVDFTGDRQYFINRGPLLYALPFPFTKRKLKEHQASGFYQWDVTCTDRKGWDYQLPENASFEFLASKEMAGAPFPFDRPVLQIRTKLRDSDGKDVEVILVPMGNTVLRRVTFPRTP</sequence>
<evidence type="ECO:0000313" key="4">
    <source>
        <dbReference type="Proteomes" id="UP000316614"/>
    </source>
</evidence>
<dbReference type="PANTHER" id="PTHR43465:SF2">
    <property type="entry name" value="DUF1680 DOMAIN PROTEIN (AFU_ORTHOLOGUE AFUA_1G08910)"/>
    <property type="match status" value="1"/>
</dbReference>
<gene>
    <name evidence="3" type="ORF">FKX85_20630</name>
</gene>
<feature type="domain" description="Non-reducing end beta-L-arabinofuranosidase-like GH127 catalytic" evidence="1">
    <location>
        <begin position="92"/>
        <end position="455"/>
    </location>
</feature>
<evidence type="ECO:0000313" key="3">
    <source>
        <dbReference type="EMBL" id="QDH81303.1"/>
    </source>
</evidence>
<keyword evidence="4" id="KW-1185">Reference proteome</keyword>
<accession>A0A514CNA3</accession>
<evidence type="ECO:0008006" key="5">
    <source>
        <dbReference type="Google" id="ProtNLM"/>
    </source>
</evidence>
<dbReference type="AlphaFoldDB" id="A0A514CNA3"/>
<protein>
    <recommendedName>
        <fullName evidence="5">Non-reducing end beta-L-arabinofuranosidase</fullName>
    </recommendedName>
</protein>
<dbReference type="Proteomes" id="UP000316614">
    <property type="component" value="Chromosome"/>
</dbReference>
<dbReference type="Gene3D" id="1.50.10.20">
    <property type="match status" value="1"/>
</dbReference>
<dbReference type="InterPro" id="IPR049174">
    <property type="entry name" value="Beta-AFase-like"/>
</dbReference>
<dbReference type="KEGG" id="echi:FKX85_20630"/>
<dbReference type="Pfam" id="PF07944">
    <property type="entry name" value="Beta-AFase-like_GH127_cat"/>
    <property type="match status" value="1"/>
</dbReference>
<dbReference type="EMBL" id="CP041253">
    <property type="protein sequence ID" value="QDH81303.1"/>
    <property type="molecule type" value="Genomic_DNA"/>
</dbReference>
<feature type="domain" description="Non-reducing end beta-L-arabinofuranosidase-like GH127 middle" evidence="2">
    <location>
        <begin position="470"/>
        <end position="562"/>
    </location>
</feature>
<dbReference type="Pfam" id="PF20736">
    <property type="entry name" value="Glyco_hydro127M"/>
    <property type="match status" value="1"/>
</dbReference>
<dbReference type="PANTHER" id="PTHR43465">
    <property type="entry name" value="DUF1680 DOMAIN PROTEIN (AFU_ORTHOLOGUE AFUA_1G08910)"/>
    <property type="match status" value="1"/>
</dbReference>
<organism evidence="3 4">
    <name type="scientific">Echinicola soli</name>
    <dbReference type="NCBI Taxonomy" id="2591634"/>
    <lineage>
        <taxon>Bacteria</taxon>
        <taxon>Pseudomonadati</taxon>
        <taxon>Bacteroidota</taxon>
        <taxon>Cytophagia</taxon>
        <taxon>Cytophagales</taxon>
        <taxon>Cyclobacteriaceae</taxon>
        <taxon>Echinicola</taxon>
    </lineage>
</organism>
<dbReference type="RefSeq" id="WP_141616517.1">
    <property type="nucleotide sequence ID" value="NZ_CP041253.1"/>
</dbReference>
<dbReference type="InterPro" id="IPR049046">
    <property type="entry name" value="Beta-AFase-like_GH127_middle"/>
</dbReference>
<name>A0A514CNA3_9BACT</name>